<protein>
    <submittedName>
        <fullName evidence="5">Unannotated protein</fullName>
    </submittedName>
</protein>
<gene>
    <name evidence="5" type="ORF">UFOPK2399_00981</name>
</gene>
<dbReference type="SFLD" id="SFLDG01129">
    <property type="entry name" value="C1.5:_HAD__Beta-PGM__Phosphata"/>
    <property type="match status" value="1"/>
</dbReference>
<comment type="cofactor">
    <cofactor evidence="1">
        <name>Mg(2+)</name>
        <dbReference type="ChEBI" id="CHEBI:18420"/>
    </cofactor>
</comment>
<dbReference type="SUPFAM" id="SSF56784">
    <property type="entry name" value="HAD-like"/>
    <property type="match status" value="1"/>
</dbReference>
<dbReference type="AlphaFoldDB" id="A0A6J6PEU4"/>
<dbReference type="PRINTS" id="PR00413">
    <property type="entry name" value="HADHALOGNASE"/>
</dbReference>
<dbReference type="GO" id="GO:0044281">
    <property type="term" value="P:small molecule metabolic process"/>
    <property type="evidence" value="ECO:0007669"/>
    <property type="project" value="UniProtKB-ARBA"/>
</dbReference>
<dbReference type="EMBL" id="CAEZXP010000002">
    <property type="protein sequence ID" value="CAB4695295.1"/>
    <property type="molecule type" value="Genomic_DNA"/>
</dbReference>
<keyword evidence="3" id="KW-0378">Hydrolase</keyword>
<organism evidence="5">
    <name type="scientific">freshwater metagenome</name>
    <dbReference type="NCBI Taxonomy" id="449393"/>
    <lineage>
        <taxon>unclassified sequences</taxon>
        <taxon>metagenomes</taxon>
        <taxon>ecological metagenomes</taxon>
    </lineage>
</organism>
<evidence type="ECO:0000313" key="5">
    <source>
        <dbReference type="EMBL" id="CAB4695295.1"/>
    </source>
</evidence>
<dbReference type="PANTHER" id="PTHR46470">
    <property type="entry name" value="N-ACYLNEURAMINATE-9-PHOSPHATASE"/>
    <property type="match status" value="1"/>
</dbReference>
<dbReference type="InterPro" id="IPR023214">
    <property type="entry name" value="HAD_sf"/>
</dbReference>
<reference evidence="5" key="1">
    <citation type="submission" date="2020-05" db="EMBL/GenBank/DDBJ databases">
        <authorList>
            <person name="Chiriac C."/>
            <person name="Salcher M."/>
            <person name="Ghai R."/>
            <person name="Kavagutti S V."/>
        </authorList>
    </citation>
    <scope>NUCLEOTIDE SEQUENCE</scope>
</reference>
<proteinExistence type="predicted"/>
<keyword evidence="2" id="KW-0479">Metal-binding</keyword>
<dbReference type="GO" id="GO:0046872">
    <property type="term" value="F:metal ion binding"/>
    <property type="evidence" value="ECO:0007669"/>
    <property type="project" value="UniProtKB-KW"/>
</dbReference>
<dbReference type="InterPro" id="IPR036412">
    <property type="entry name" value="HAD-like_sf"/>
</dbReference>
<dbReference type="GO" id="GO:0016791">
    <property type="term" value="F:phosphatase activity"/>
    <property type="evidence" value="ECO:0007669"/>
    <property type="project" value="TreeGrafter"/>
</dbReference>
<dbReference type="SFLD" id="SFLDS00003">
    <property type="entry name" value="Haloacid_Dehalogenase"/>
    <property type="match status" value="1"/>
</dbReference>
<name>A0A6J6PEU4_9ZZZZ</name>
<dbReference type="InterPro" id="IPR051400">
    <property type="entry name" value="HAD-like_hydrolase"/>
</dbReference>
<accession>A0A6J6PEU4</accession>
<evidence type="ECO:0000256" key="1">
    <source>
        <dbReference type="ARBA" id="ARBA00001946"/>
    </source>
</evidence>
<dbReference type="Gene3D" id="3.40.50.1000">
    <property type="entry name" value="HAD superfamily/HAD-like"/>
    <property type="match status" value="1"/>
</dbReference>
<dbReference type="InterPro" id="IPR006439">
    <property type="entry name" value="HAD-SF_hydro_IA"/>
</dbReference>
<sequence>MPAAVLFDWTNTLSQFTWDDALLAAGHRAGLGALGRAGEADDYTERYRADVLPAVTAPGAWSHLAYEVELRRLLGPISDAELDAFLDAEHDVWAAARTVAPGLELLIARLVGLGVRLGIVANTWPDPARLLRREIAALGDIAKHFEAIVLSGEVGVRKPDSAIFALALEQLGCEPFDVYFVGDRLVDDIGGAGAVGIVTVQATWFHTDHADVAIEPDFVAASTADVLDAVLSDR</sequence>
<dbReference type="Pfam" id="PF00702">
    <property type="entry name" value="Hydrolase"/>
    <property type="match status" value="1"/>
</dbReference>
<dbReference type="PANTHER" id="PTHR46470:SF2">
    <property type="entry name" value="GLYCERALDEHYDE 3-PHOSPHATE PHOSPHATASE"/>
    <property type="match status" value="1"/>
</dbReference>
<evidence type="ECO:0000256" key="4">
    <source>
        <dbReference type="ARBA" id="ARBA00022842"/>
    </source>
</evidence>
<keyword evidence="4" id="KW-0460">Magnesium</keyword>
<evidence type="ECO:0000256" key="3">
    <source>
        <dbReference type="ARBA" id="ARBA00022801"/>
    </source>
</evidence>
<dbReference type="NCBIfam" id="TIGR01549">
    <property type="entry name" value="HAD-SF-IA-v1"/>
    <property type="match status" value="1"/>
</dbReference>
<evidence type="ECO:0000256" key="2">
    <source>
        <dbReference type="ARBA" id="ARBA00022723"/>
    </source>
</evidence>